<reference evidence="8 9" key="1">
    <citation type="submission" date="2024-06" db="EMBL/GenBank/DDBJ databases">
        <title>Thioclava kandeliae sp. nov. from a rhizosphere soil sample of Kandelia candel in a mangrove.</title>
        <authorList>
            <person name="Mu T."/>
        </authorList>
    </citation>
    <scope>NUCLEOTIDE SEQUENCE [LARGE SCALE GENOMIC DNA]</scope>
    <source>
        <strain evidence="8 9">CPCC 100088</strain>
    </source>
</reference>
<evidence type="ECO:0000313" key="9">
    <source>
        <dbReference type="Proteomes" id="UP001438953"/>
    </source>
</evidence>
<feature type="binding site" evidence="6">
    <location>
        <position position="292"/>
    </location>
    <ligand>
        <name>substrate</name>
    </ligand>
</feature>
<sequence>MASSTLHIDLDAIASNWKALDAKSGPATQTAAVVKADSYGLGADRVARTLLRQGAKTFFVALAEEGAKLRQAIGDGPEIFILSGHMAGDRDMLDDLDLTPVLNSAEQVKRHMEVSPATPFGVQLDTGMNRLGLEDADWRALAPMLLEKSPKLVMSHLSCSDEVHMGMNERQLAEFTRMTDGTGLRRSLSATGGLIYGKEYHFDLVRPGIGLYGGMPFAEARPVVTLSLPVIQTRMVEVGETVGYGNTWEAKRRSHVATISAGYADGISRRLSNNAQLWAGDTPCPLIGRVSMDLITVDITDLDGTPEELDLLNTHQGVDAVADLIGTIGYEVLTSLGARYERRYSETLA</sequence>
<dbReference type="SUPFAM" id="SSF51419">
    <property type="entry name" value="PLP-binding barrel"/>
    <property type="match status" value="1"/>
</dbReference>
<dbReference type="Pfam" id="PF01168">
    <property type="entry name" value="Ala_racemase_N"/>
    <property type="match status" value="1"/>
</dbReference>
<accession>A0ABV1SBP5</accession>
<comment type="function">
    <text evidence="6">Catalyzes the interconversion of L-alanine and D-alanine. May also act on other amino acids.</text>
</comment>
<evidence type="ECO:0000259" key="7">
    <source>
        <dbReference type="SMART" id="SM01005"/>
    </source>
</evidence>
<dbReference type="InterPro" id="IPR001608">
    <property type="entry name" value="Ala_racemase_N"/>
</dbReference>
<evidence type="ECO:0000256" key="6">
    <source>
        <dbReference type="HAMAP-Rule" id="MF_01201"/>
    </source>
</evidence>
<dbReference type="PANTHER" id="PTHR30511:SF0">
    <property type="entry name" value="ALANINE RACEMASE, CATABOLIC-RELATED"/>
    <property type="match status" value="1"/>
</dbReference>
<evidence type="ECO:0000256" key="5">
    <source>
        <dbReference type="ARBA" id="ARBA00023235"/>
    </source>
</evidence>
<feature type="active site" description="Proton acceptor; specific for D-alanine" evidence="6">
    <location>
        <position position="35"/>
    </location>
</feature>
<comment type="catalytic activity">
    <reaction evidence="1 6">
        <text>L-alanine = D-alanine</text>
        <dbReference type="Rhea" id="RHEA:20249"/>
        <dbReference type="ChEBI" id="CHEBI:57416"/>
        <dbReference type="ChEBI" id="CHEBI:57972"/>
        <dbReference type="EC" id="5.1.1.1"/>
    </reaction>
</comment>
<dbReference type="InterPro" id="IPR000821">
    <property type="entry name" value="Ala_racemase"/>
</dbReference>
<dbReference type="HAMAP" id="MF_01201">
    <property type="entry name" value="Ala_racemase"/>
    <property type="match status" value="1"/>
</dbReference>
<keyword evidence="9" id="KW-1185">Reference proteome</keyword>
<dbReference type="GO" id="GO:0008784">
    <property type="term" value="F:alanine racemase activity"/>
    <property type="evidence" value="ECO:0007669"/>
    <property type="project" value="UniProtKB-EC"/>
</dbReference>
<dbReference type="Proteomes" id="UP001438953">
    <property type="component" value="Unassembled WGS sequence"/>
</dbReference>
<evidence type="ECO:0000256" key="4">
    <source>
        <dbReference type="ARBA" id="ARBA00022898"/>
    </source>
</evidence>
<dbReference type="InterPro" id="IPR009006">
    <property type="entry name" value="Ala_racemase/Decarboxylase_C"/>
</dbReference>
<dbReference type="CDD" id="cd00430">
    <property type="entry name" value="PLPDE_III_AR"/>
    <property type="match status" value="1"/>
</dbReference>
<dbReference type="InterPro" id="IPR011079">
    <property type="entry name" value="Ala_racemase_C"/>
</dbReference>
<proteinExistence type="inferred from homology"/>
<feature type="active site" description="Proton acceptor; specific for L-alanine" evidence="6">
    <location>
        <position position="244"/>
    </location>
</feature>
<feature type="domain" description="Alanine racemase C-terminal" evidence="7">
    <location>
        <begin position="223"/>
        <end position="345"/>
    </location>
</feature>
<keyword evidence="5 6" id="KW-0413">Isomerase</keyword>
<evidence type="ECO:0000313" key="8">
    <source>
        <dbReference type="EMBL" id="MER5170334.1"/>
    </source>
</evidence>
<protein>
    <recommendedName>
        <fullName evidence="3 6">Alanine racemase</fullName>
        <ecNumber evidence="3 6">5.1.1.1</ecNumber>
    </recommendedName>
</protein>
<gene>
    <name evidence="8" type="primary">alr</name>
    <name evidence="8" type="ORF">VSX56_00980</name>
</gene>
<dbReference type="SUPFAM" id="SSF50621">
    <property type="entry name" value="Alanine racemase C-terminal domain-like"/>
    <property type="match status" value="1"/>
</dbReference>
<dbReference type="NCBIfam" id="TIGR00492">
    <property type="entry name" value="alr"/>
    <property type="match status" value="1"/>
</dbReference>
<evidence type="ECO:0000256" key="3">
    <source>
        <dbReference type="ARBA" id="ARBA00013089"/>
    </source>
</evidence>
<feature type="binding site" evidence="6">
    <location>
        <position position="130"/>
    </location>
    <ligand>
        <name>substrate</name>
    </ligand>
</feature>
<evidence type="ECO:0000256" key="2">
    <source>
        <dbReference type="ARBA" id="ARBA00001933"/>
    </source>
</evidence>
<dbReference type="EC" id="5.1.1.1" evidence="3 6"/>
<dbReference type="Pfam" id="PF00842">
    <property type="entry name" value="Ala_racemase_C"/>
    <property type="match status" value="1"/>
</dbReference>
<comment type="pathway">
    <text evidence="6">Amino-acid biosynthesis; D-alanine biosynthesis; D-alanine from L-alanine: step 1/1.</text>
</comment>
<feature type="modified residue" description="N6-(pyridoxal phosphate)lysine" evidence="6">
    <location>
        <position position="35"/>
    </location>
</feature>
<dbReference type="Gene3D" id="2.40.37.10">
    <property type="entry name" value="Lyase, Ornithine Decarboxylase, Chain A, domain 1"/>
    <property type="match status" value="1"/>
</dbReference>
<comment type="cofactor">
    <cofactor evidence="2 6">
        <name>pyridoxal 5'-phosphate</name>
        <dbReference type="ChEBI" id="CHEBI:597326"/>
    </cofactor>
</comment>
<dbReference type="PANTHER" id="PTHR30511">
    <property type="entry name" value="ALANINE RACEMASE"/>
    <property type="match status" value="1"/>
</dbReference>
<dbReference type="PRINTS" id="PR00992">
    <property type="entry name" value="ALARACEMASE"/>
</dbReference>
<keyword evidence="4 6" id="KW-0663">Pyridoxal phosphate</keyword>
<dbReference type="EMBL" id="JAYWLC010000001">
    <property type="protein sequence ID" value="MER5170334.1"/>
    <property type="molecule type" value="Genomic_DNA"/>
</dbReference>
<evidence type="ECO:0000256" key="1">
    <source>
        <dbReference type="ARBA" id="ARBA00000316"/>
    </source>
</evidence>
<comment type="similarity">
    <text evidence="6">Belongs to the alanine racemase family.</text>
</comment>
<dbReference type="SMART" id="SM01005">
    <property type="entry name" value="Ala_racemase_C"/>
    <property type="match status" value="1"/>
</dbReference>
<comment type="caution">
    <text evidence="8">The sequence shown here is derived from an EMBL/GenBank/DDBJ whole genome shotgun (WGS) entry which is preliminary data.</text>
</comment>
<dbReference type="InterPro" id="IPR029066">
    <property type="entry name" value="PLP-binding_barrel"/>
</dbReference>
<dbReference type="RefSeq" id="WP_350934197.1">
    <property type="nucleotide sequence ID" value="NZ_JAYWLC010000001.1"/>
</dbReference>
<dbReference type="Gene3D" id="3.20.20.10">
    <property type="entry name" value="Alanine racemase"/>
    <property type="match status" value="1"/>
</dbReference>
<name>A0ABV1SBP5_9RHOB</name>
<organism evidence="8 9">
    <name type="scientific">Thioclava kandeliae</name>
    <dbReference type="NCBI Taxonomy" id="3070818"/>
    <lineage>
        <taxon>Bacteria</taxon>
        <taxon>Pseudomonadati</taxon>
        <taxon>Pseudomonadota</taxon>
        <taxon>Alphaproteobacteria</taxon>
        <taxon>Rhodobacterales</taxon>
        <taxon>Paracoccaceae</taxon>
        <taxon>Thioclava</taxon>
    </lineage>
</organism>